<gene>
    <name evidence="2" type="ORF">G443_003026</name>
</gene>
<evidence type="ECO:0000313" key="2">
    <source>
        <dbReference type="EMBL" id="MCP2332756.1"/>
    </source>
</evidence>
<proteinExistence type="predicted"/>
<evidence type="ECO:0000313" key="3">
    <source>
        <dbReference type="Proteomes" id="UP000791080"/>
    </source>
</evidence>
<feature type="region of interest" description="Disordered" evidence="1">
    <location>
        <begin position="1"/>
        <end position="27"/>
    </location>
</feature>
<dbReference type="InterPro" id="IPR023606">
    <property type="entry name" value="CoA-Trfase_III_dom_1_sf"/>
</dbReference>
<keyword evidence="3" id="KW-1185">Reference proteome</keyword>
<evidence type="ECO:0000256" key="1">
    <source>
        <dbReference type="SAM" id="MobiDB-lite"/>
    </source>
</evidence>
<protein>
    <submittedName>
        <fullName evidence="2">Alpha-methylacyl-CoA racemase</fullName>
    </submittedName>
</protein>
<dbReference type="Gene3D" id="3.40.50.10540">
    <property type="entry name" value="Crotonobetainyl-coa:carnitine coa-transferase, domain 1"/>
    <property type="match status" value="1"/>
</dbReference>
<dbReference type="InterPro" id="IPR050509">
    <property type="entry name" value="CoA-transferase_III"/>
</dbReference>
<reference evidence="2 3" key="1">
    <citation type="submission" date="2022-06" db="EMBL/GenBank/DDBJ databases">
        <title>Genomic Encyclopedia of Type Strains, Phase I: the one thousand microbial genomes (KMG-I) project.</title>
        <authorList>
            <person name="Kyrpides N."/>
        </authorList>
    </citation>
    <scope>NUCLEOTIDE SEQUENCE [LARGE SCALE GENOMIC DNA]</scope>
    <source>
        <strain evidence="2 3">DSM 43889</strain>
    </source>
</reference>
<dbReference type="RefSeq" id="WP_026417674.1">
    <property type="nucleotide sequence ID" value="NZ_AUBJ02000001.1"/>
</dbReference>
<dbReference type="EMBL" id="AUBJ02000001">
    <property type="protein sequence ID" value="MCP2332756.1"/>
    <property type="molecule type" value="Genomic_DNA"/>
</dbReference>
<dbReference type="InterPro" id="IPR044855">
    <property type="entry name" value="CoA-Trfase_III_dom3_sf"/>
</dbReference>
<dbReference type="Proteomes" id="UP000791080">
    <property type="component" value="Unassembled WGS sequence"/>
</dbReference>
<dbReference type="Pfam" id="PF02515">
    <property type="entry name" value="CoA_transf_3"/>
    <property type="match status" value="1"/>
</dbReference>
<dbReference type="PANTHER" id="PTHR48228:SF5">
    <property type="entry name" value="ALPHA-METHYLACYL-COA RACEMASE"/>
    <property type="match status" value="1"/>
</dbReference>
<accession>A0ABT1JM00</accession>
<organism evidence="2 3">
    <name type="scientific">Actinoalloteichus caeruleus DSM 43889</name>
    <dbReference type="NCBI Taxonomy" id="1120930"/>
    <lineage>
        <taxon>Bacteria</taxon>
        <taxon>Bacillati</taxon>
        <taxon>Actinomycetota</taxon>
        <taxon>Actinomycetes</taxon>
        <taxon>Pseudonocardiales</taxon>
        <taxon>Pseudonocardiaceae</taxon>
        <taxon>Actinoalloteichus</taxon>
        <taxon>Actinoalloteichus cyanogriseus</taxon>
    </lineage>
</organism>
<dbReference type="PANTHER" id="PTHR48228">
    <property type="entry name" value="SUCCINYL-COA--D-CITRAMALATE COA-TRANSFERASE"/>
    <property type="match status" value="1"/>
</dbReference>
<feature type="compositionally biased region" description="Gly residues" evidence="1">
    <location>
        <begin position="14"/>
        <end position="27"/>
    </location>
</feature>
<comment type="caution">
    <text evidence="2">The sequence shown here is derived from an EMBL/GenBank/DDBJ whole genome shotgun (WGS) entry which is preliminary data.</text>
</comment>
<dbReference type="InterPro" id="IPR003673">
    <property type="entry name" value="CoA-Trfase_fam_III"/>
</dbReference>
<sequence length="419" mass="43401">MVGETNFGREGRGDGGAAVPGGGGNPTGTGPLAGVRVVELAGIGPAPFCGMLLADLGAEVVRVDRPDGAHLIDDGRHDLLGRGKRSVAIDLKDPRGAAAARDLAATADVLIEGFRPGVAERLGVGPADCAARNPALVYGRMTGWGQDGPLAHTAGHDIGYIAVTGVLHSIGRAGSPPSIPLNLLGDFGGGGMYLAVGVLAALLRVARGGAGQVVDAAIVDGTTHLATFVHAMLAAGRWRDERGANLLDSGAPYYEVYEASDGGYLAVGALEPKFYAEFLRLLGVPPEVGAREPDRWPELRETLAAAFRTRTRDAWATVFADSDACVAPVLSLREAAAHQQLAARRTFVTVDGVQQPAPAPRFAGTPAAMPGRPALRGEHTEEVLLEWGVANTADLLASRVVVQRQEHVGEQVAVDTASR</sequence>
<dbReference type="Gene3D" id="3.30.1540.10">
    <property type="entry name" value="formyl-coa transferase, domain 3"/>
    <property type="match status" value="1"/>
</dbReference>
<dbReference type="SUPFAM" id="SSF89796">
    <property type="entry name" value="CoA-transferase family III (CaiB/BaiF)"/>
    <property type="match status" value="1"/>
</dbReference>
<name>A0ABT1JM00_ACTCY</name>